<dbReference type="EMBL" id="BTSY01000003">
    <property type="protein sequence ID" value="GMT18922.1"/>
    <property type="molecule type" value="Genomic_DNA"/>
</dbReference>
<dbReference type="PANTHER" id="PTHR14499">
    <property type="entry name" value="POTASSIUM CHANNEL TETRAMERIZATION DOMAIN-CONTAINING"/>
    <property type="match status" value="1"/>
</dbReference>
<dbReference type="FunFam" id="3.30.710.10:FF:000299">
    <property type="entry name" value="Predicted protein"/>
    <property type="match status" value="1"/>
</dbReference>
<gene>
    <name evidence="3" type="ORF">PFISCL1PPCAC_10219</name>
</gene>
<dbReference type="GO" id="GO:0051260">
    <property type="term" value="P:protein homooligomerization"/>
    <property type="evidence" value="ECO:0007669"/>
    <property type="project" value="InterPro"/>
</dbReference>
<accession>A0AAV5VGR7</accession>
<evidence type="ECO:0000256" key="1">
    <source>
        <dbReference type="SAM" id="MobiDB-lite"/>
    </source>
</evidence>
<dbReference type="CDD" id="cd18316">
    <property type="entry name" value="BTB_POZ_KCTD-like"/>
    <property type="match status" value="1"/>
</dbReference>
<dbReference type="InterPro" id="IPR011333">
    <property type="entry name" value="SKP1/BTB/POZ_sf"/>
</dbReference>
<dbReference type="PANTHER" id="PTHR14499:SF141">
    <property type="entry name" value="PROTEIN CBG10153"/>
    <property type="match status" value="1"/>
</dbReference>
<comment type="caution">
    <text evidence="3">The sequence shown here is derived from an EMBL/GenBank/DDBJ whole genome shotgun (WGS) entry which is preliminary data.</text>
</comment>
<feature type="non-terminal residue" evidence="3">
    <location>
        <position position="1"/>
    </location>
</feature>
<feature type="compositionally biased region" description="Pro residues" evidence="1">
    <location>
        <begin position="226"/>
        <end position="239"/>
    </location>
</feature>
<organism evidence="3 4">
    <name type="scientific">Pristionchus fissidentatus</name>
    <dbReference type="NCBI Taxonomy" id="1538716"/>
    <lineage>
        <taxon>Eukaryota</taxon>
        <taxon>Metazoa</taxon>
        <taxon>Ecdysozoa</taxon>
        <taxon>Nematoda</taxon>
        <taxon>Chromadorea</taxon>
        <taxon>Rhabditida</taxon>
        <taxon>Rhabditina</taxon>
        <taxon>Diplogasteromorpha</taxon>
        <taxon>Diplogasteroidea</taxon>
        <taxon>Neodiplogasteridae</taxon>
        <taxon>Pristionchus</taxon>
    </lineage>
</organism>
<feature type="region of interest" description="Disordered" evidence="1">
    <location>
        <begin position="218"/>
        <end position="239"/>
    </location>
</feature>
<dbReference type="Pfam" id="PF02214">
    <property type="entry name" value="BTB_2"/>
    <property type="match status" value="1"/>
</dbReference>
<dbReference type="Gene3D" id="3.30.710.10">
    <property type="entry name" value="Potassium Channel Kv1.1, Chain A"/>
    <property type="match status" value="1"/>
</dbReference>
<keyword evidence="4" id="KW-1185">Reference proteome</keyword>
<dbReference type="AlphaFoldDB" id="A0AAV5VGR7"/>
<dbReference type="Proteomes" id="UP001432322">
    <property type="component" value="Unassembled WGS sequence"/>
</dbReference>
<evidence type="ECO:0000313" key="3">
    <source>
        <dbReference type="EMBL" id="GMT18922.1"/>
    </source>
</evidence>
<feature type="domain" description="Potassium channel tetramerisation-type BTB" evidence="2">
    <location>
        <begin position="2"/>
        <end position="77"/>
    </location>
</feature>
<evidence type="ECO:0000259" key="2">
    <source>
        <dbReference type="Pfam" id="PF02214"/>
    </source>
</evidence>
<dbReference type="SUPFAM" id="SSF54695">
    <property type="entry name" value="POZ domain"/>
    <property type="match status" value="1"/>
</dbReference>
<proteinExistence type="predicted"/>
<evidence type="ECO:0000313" key="4">
    <source>
        <dbReference type="Proteomes" id="UP001432322"/>
    </source>
</evidence>
<feature type="non-terminal residue" evidence="3">
    <location>
        <position position="239"/>
    </location>
</feature>
<dbReference type="InterPro" id="IPR003131">
    <property type="entry name" value="T1-type_BTB"/>
</dbReference>
<name>A0AAV5VGR7_9BILA</name>
<reference evidence="3" key="1">
    <citation type="submission" date="2023-10" db="EMBL/GenBank/DDBJ databases">
        <title>Genome assembly of Pristionchus species.</title>
        <authorList>
            <person name="Yoshida K."/>
            <person name="Sommer R.J."/>
        </authorList>
    </citation>
    <scope>NUCLEOTIDE SEQUENCE</scope>
    <source>
        <strain evidence="3">RS5133</strain>
    </source>
</reference>
<sequence>LSTLTSIRTCTLAHLVAGGEWKKQLDQAGHLFIDRDSRIFPVILAFLRDGNFIPLPSDEWTLAKIAHEARYFNLPELEGMAKGKRMNESIRSGEPADKKESTAIERTLESYEKVEKVEIPMKKSEVARKLKRKPSLLNRLSISLPRNFAHIANIGWKGSELILSTNSTSKARDPQMRAMAELASQSSASQVYNLVDGDSTRYGSQGIEVLISSQSIRSLPTQKKAPIPPFRPPPPLNEQ</sequence>
<protein>
    <recommendedName>
        <fullName evidence="2">Potassium channel tetramerisation-type BTB domain-containing protein</fullName>
    </recommendedName>
</protein>